<dbReference type="AlphaFoldDB" id="A0A075I6Y2"/>
<dbReference type="EMBL" id="KF901195">
    <property type="protein sequence ID" value="AIF21673.1"/>
    <property type="molecule type" value="Genomic_DNA"/>
</dbReference>
<proteinExistence type="predicted"/>
<feature type="compositionally biased region" description="Basic and acidic residues" evidence="1">
    <location>
        <begin position="8"/>
        <end position="17"/>
    </location>
</feature>
<protein>
    <submittedName>
        <fullName evidence="2">Uncharacterized protein</fullName>
    </submittedName>
</protein>
<evidence type="ECO:0000256" key="1">
    <source>
        <dbReference type="SAM" id="MobiDB-lite"/>
    </source>
</evidence>
<feature type="region of interest" description="Disordered" evidence="1">
    <location>
        <begin position="1"/>
        <end position="45"/>
    </location>
</feature>
<name>A0A075I6Y2_9ARCH</name>
<evidence type="ECO:0000313" key="2">
    <source>
        <dbReference type="EMBL" id="AIF21673.1"/>
    </source>
</evidence>
<organism evidence="2">
    <name type="scientific">uncultured marine thaumarchaeote SAT1000_05_G10</name>
    <dbReference type="NCBI Taxonomy" id="1456358"/>
    <lineage>
        <taxon>Archaea</taxon>
        <taxon>Nitrososphaerota</taxon>
        <taxon>environmental samples</taxon>
    </lineage>
</organism>
<sequence length="79" mass="9442">MNWFKRTNKNEGKKSENKWAPNNETQKEIEPKERNGKLGNIKEEFKTNIENSDSISKKRELVEQEYNDLVRDLMISKKN</sequence>
<feature type="compositionally biased region" description="Basic and acidic residues" evidence="1">
    <location>
        <begin position="25"/>
        <end position="45"/>
    </location>
</feature>
<accession>A0A075I6Y2</accession>
<reference evidence="2" key="1">
    <citation type="journal article" date="2014" name="Genome Biol. Evol.">
        <title>Pangenome evidence for extensive interdomain horizontal transfer affecting lineage core and shell genes in uncultured planktonic thaumarchaeota and euryarchaeota.</title>
        <authorList>
            <person name="Deschamps P."/>
            <person name="Zivanovic Y."/>
            <person name="Moreira D."/>
            <person name="Rodriguez-Valera F."/>
            <person name="Lopez-Garcia P."/>
        </authorList>
    </citation>
    <scope>NUCLEOTIDE SEQUENCE</scope>
</reference>